<dbReference type="EMBL" id="JAERRB010000004">
    <property type="protein sequence ID" value="MBL0742286.1"/>
    <property type="molecule type" value="Genomic_DNA"/>
</dbReference>
<evidence type="ECO:0008006" key="4">
    <source>
        <dbReference type="Google" id="ProtNLM"/>
    </source>
</evidence>
<dbReference type="SUPFAM" id="SSF56935">
    <property type="entry name" value="Porins"/>
    <property type="match status" value="1"/>
</dbReference>
<gene>
    <name evidence="2" type="ORF">JI741_13735</name>
</gene>
<keyword evidence="3" id="KW-1185">Reference proteome</keyword>
<dbReference type="Proteomes" id="UP000613030">
    <property type="component" value="Unassembled WGS sequence"/>
</dbReference>
<feature type="signal peptide" evidence="1">
    <location>
        <begin position="1"/>
        <end position="22"/>
    </location>
</feature>
<reference evidence="2 3" key="1">
    <citation type="submission" date="2021-01" db="EMBL/GenBank/DDBJ databases">
        <title>Chryseolinea sp. Jin1 Genome sequencing and assembly.</title>
        <authorList>
            <person name="Kim I."/>
        </authorList>
    </citation>
    <scope>NUCLEOTIDE SEQUENCE [LARGE SCALE GENOMIC DNA]</scope>
    <source>
        <strain evidence="2 3">Jin1</strain>
    </source>
</reference>
<organism evidence="2 3">
    <name type="scientific">Chryseolinea lacunae</name>
    <dbReference type="NCBI Taxonomy" id="2801331"/>
    <lineage>
        <taxon>Bacteria</taxon>
        <taxon>Pseudomonadati</taxon>
        <taxon>Bacteroidota</taxon>
        <taxon>Cytophagia</taxon>
        <taxon>Cytophagales</taxon>
        <taxon>Fulvivirgaceae</taxon>
        <taxon>Chryseolinea</taxon>
    </lineage>
</organism>
<keyword evidence="1" id="KW-0732">Signal</keyword>
<evidence type="ECO:0000256" key="1">
    <source>
        <dbReference type="SAM" id="SignalP"/>
    </source>
</evidence>
<evidence type="ECO:0000313" key="2">
    <source>
        <dbReference type="EMBL" id="MBL0742286.1"/>
    </source>
</evidence>
<feature type="chain" id="PRO_5045603748" description="Aromatic hydrocarbon degradation protein" evidence="1">
    <location>
        <begin position="23"/>
        <end position="424"/>
    </location>
</feature>
<dbReference type="RefSeq" id="WP_202010363.1">
    <property type="nucleotide sequence ID" value="NZ_JAERRB010000004.1"/>
</dbReference>
<sequence>MSVVKKCFLVFAVVLSAAKAWGQAAPSPFTTYGIGDPYGNQLIQNQGAGGIGVSQPQFWNLNNQNPALLVYNTFTVFQVGIIGESRTIKGDTSSEKSTGGNLNYLVMAFPVKINKWTTSAGLMPYTNVNYNFQYLADIHDQNGGVVGKYQAYETGTGGLTQLYWSNGVRINKQMALGLKATYLFGPISNVSSNLDPNQGSYVVNLEEKTNVNGFNFSLGYSFSQDSLGPKHDHRFSAGAVVDLPANLGAKIQTSIYRTTLANDTIERYPITDASGKVRTPPSYTIGVSYGRDLHWYVGTEFAFQNWSSFRSVNPDDEGLKNSWRASLGGEFTPDPMALESYLKRITFRAGVSYEQYPYVAVNSQVKDIGINFGFSLPAGRSSIDLGGKIGKRGNKADNVLEENYFKIYFGITFNDQWFIKRKFD</sequence>
<accession>A0ABS1KS84</accession>
<dbReference type="Gene3D" id="2.40.160.60">
    <property type="entry name" value="Outer membrane protein transport protein (OMPP1/FadL/TodX)"/>
    <property type="match status" value="1"/>
</dbReference>
<evidence type="ECO:0000313" key="3">
    <source>
        <dbReference type="Proteomes" id="UP000613030"/>
    </source>
</evidence>
<protein>
    <recommendedName>
        <fullName evidence="4">Aromatic hydrocarbon degradation protein</fullName>
    </recommendedName>
</protein>
<proteinExistence type="predicted"/>
<comment type="caution">
    <text evidence="2">The sequence shown here is derived from an EMBL/GenBank/DDBJ whole genome shotgun (WGS) entry which is preliminary data.</text>
</comment>
<name>A0ABS1KS84_9BACT</name>